<dbReference type="RefSeq" id="WP_344762010.1">
    <property type="nucleotide sequence ID" value="NZ_BAAAZE010000005.1"/>
</dbReference>
<dbReference type="GO" id="GO:0032259">
    <property type="term" value="P:methylation"/>
    <property type="evidence" value="ECO:0007669"/>
    <property type="project" value="UniProtKB-KW"/>
</dbReference>
<dbReference type="PANTHER" id="PTHR45036">
    <property type="entry name" value="METHYLTRANSFERASE LIKE 7B"/>
    <property type="match status" value="1"/>
</dbReference>
<dbReference type="EMBL" id="BAAAZE010000005">
    <property type="protein sequence ID" value="GAA4015916.1"/>
    <property type="molecule type" value="Genomic_DNA"/>
</dbReference>
<dbReference type="SUPFAM" id="SSF53335">
    <property type="entry name" value="S-adenosyl-L-methionine-dependent methyltransferases"/>
    <property type="match status" value="1"/>
</dbReference>
<protein>
    <submittedName>
        <fullName evidence="2">Class I SAM-dependent methyltransferase</fullName>
    </submittedName>
</protein>
<keyword evidence="2" id="KW-0808">Transferase</keyword>
<evidence type="ECO:0000259" key="1">
    <source>
        <dbReference type="Pfam" id="PF08241"/>
    </source>
</evidence>
<evidence type="ECO:0000313" key="2">
    <source>
        <dbReference type="EMBL" id="GAA4015916.1"/>
    </source>
</evidence>
<feature type="domain" description="Methyltransferase type 11" evidence="1">
    <location>
        <begin position="43"/>
        <end position="136"/>
    </location>
</feature>
<comment type="caution">
    <text evidence="2">The sequence shown here is derived from an EMBL/GenBank/DDBJ whole genome shotgun (WGS) entry which is preliminary data.</text>
</comment>
<dbReference type="Proteomes" id="UP001501353">
    <property type="component" value="Unassembled WGS sequence"/>
</dbReference>
<name>A0ABP7SSU9_9BURK</name>
<dbReference type="InterPro" id="IPR013216">
    <property type="entry name" value="Methyltransf_11"/>
</dbReference>
<reference evidence="3" key="1">
    <citation type="journal article" date="2019" name="Int. J. Syst. Evol. Microbiol.">
        <title>The Global Catalogue of Microorganisms (GCM) 10K type strain sequencing project: providing services to taxonomists for standard genome sequencing and annotation.</title>
        <authorList>
            <consortium name="The Broad Institute Genomics Platform"/>
            <consortium name="The Broad Institute Genome Sequencing Center for Infectious Disease"/>
            <person name="Wu L."/>
            <person name="Ma J."/>
        </authorList>
    </citation>
    <scope>NUCLEOTIDE SEQUENCE [LARGE SCALE GENOMIC DNA]</scope>
    <source>
        <strain evidence="3">JCM 16673</strain>
    </source>
</reference>
<proteinExistence type="predicted"/>
<dbReference type="InterPro" id="IPR052356">
    <property type="entry name" value="Thiol_S-MT"/>
</dbReference>
<dbReference type="Gene3D" id="3.40.50.150">
    <property type="entry name" value="Vaccinia Virus protein VP39"/>
    <property type="match status" value="1"/>
</dbReference>
<dbReference type="GO" id="GO:0008168">
    <property type="term" value="F:methyltransferase activity"/>
    <property type="evidence" value="ECO:0007669"/>
    <property type="project" value="UniProtKB-KW"/>
</dbReference>
<evidence type="ECO:0000313" key="3">
    <source>
        <dbReference type="Proteomes" id="UP001501353"/>
    </source>
</evidence>
<organism evidence="2 3">
    <name type="scientific">Actimicrobium antarcticum</name>
    <dbReference type="NCBI Taxonomy" id="1051899"/>
    <lineage>
        <taxon>Bacteria</taxon>
        <taxon>Pseudomonadati</taxon>
        <taxon>Pseudomonadota</taxon>
        <taxon>Betaproteobacteria</taxon>
        <taxon>Burkholderiales</taxon>
        <taxon>Oxalobacteraceae</taxon>
        <taxon>Actimicrobium</taxon>
    </lineage>
</organism>
<dbReference type="InterPro" id="IPR029063">
    <property type="entry name" value="SAM-dependent_MTases_sf"/>
</dbReference>
<dbReference type="Pfam" id="PF08241">
    <property type="entry name" value="Methyltransf_11"/>
    <property type="match status" value="1"/>
</dbReference>
<dbReference type="PANTHER" id="PTHR45036:SF1">
    <property type="entry name" value="METHYLTRANSFERASE LIKE 7A"/>
    <property type="match status" value="1"/>
</dbReference>
<sequence>MSDNPVRGRLNAWLLQTLDGYMHQKYAAIKSGLLADVPAVVVELGSGTGANMRYLPAGTRLIAIEPNRQMHAALRAQATNHGIDLQLHDLMAESLDMPSDSVDLVFATLVLCTVDQPQRVIAEVLRVLRPGGRFVCIEHVAAPAGSGERVLQQTIRQPWHWLFEGCNLCRDTGAVLRSAGFSHVDVQPIILPTLLVPIRHQIIATCVK</sequence>
<dbReference type="CDD" id="cd02440">
    <property type="entry name" value="AdoMet_MTases"/>
    <property type="match status" value="1"/>
</dbReference>
<keyword evidence="2" id="KW-0489">Methyltransferase</keyword>
<gene>
    <name evidence="2" type="ORF">GCM10022212_08650</name>
</gene>
<accession>A0ABP7SSU9</accession>
<keyword evidence="3" id="KW-1185">Reference proteome</keyword>